<feature type="domain" description="Prepilin type IV endopeptidase peptidase" evidence="3">
    <location>
        <begin position="7"/>
        <end position="110"/>
    </location>
</feature>
<evidence type="ECO:0000313" key="5">
    <source>
        <dbReference type="Proteomes" id="UP000245125"/>
    </source>
</evidence>
<dbReference type="InterPro" id="IPR050882">
    <property type="entry name" value="Prepilin_peptidase/N-MTase"/>
</dbReference>
<dbReference type="GO" id="GO:0006465">
    <property type="term" value="P:signal peptide processing"/>
    <property type="evidence" value="ECO:0007669"/>
    <property type="project" value="TreeGrafter"/>
</dbReference>
<evidence type="ECO:0000256" key="2">
    <source>
        <dbReference type="SAM" id="Phobius"/>
    </source>
</evidence>
<keyword evidence="2" id="KW-0812">Transmembrane</keyword>
<evidence type="ECO:0000259" key="3">
    <source>
        <dbReference type="Pfam" id="PF01478"/>
    </source>
</evidence>
<keyword evidence="2" id="KW-1133">Transmembrane helix</keyword>
<dbReference type="PANTHER" id="PTHR30487:SF0">
    <property type="entry name" value="PREPILIN LEADER PEPTIDASE_N-METHYLTRANSFERASE-RELATED"/>
    <property type="match status" value="1"/>
</dbReference>
<dbReference type="Gene3D" id="1.20.120.1220">
    <property type="match status" value="1"/>
</dbReference>
<dbReference type="PANTHER" id="PTHR30487">
    <property type="entry name" value="TYPE 4 PREPILIN-LIKE PROTEINS LEADER PEPTIDE-PROCESSING ENZYME"/>
    <property type="match status" value="1"/>
</dbReference>
<dbReference type="GO" id="GO:0004190">
    <property type="term" value="F:aspartic-type endopeptidase activity"/>
    <property type="evidence" value="ECO:0007669"/>
    <property type="project" value="InterPro"/>
</dbReference>
<reference evidence="5" key="1">
    <citation type="submission" date="2018-03" db="EMBL/GenBank/DDBJ databases">
        <authorList>
            <person name="Zecchin S."/>
        </authorList>
    </citation>
    <scope>NUCLEOTIDE SEQUENCE [LARGE SCALE GENOMIC DNA]</scope>
</reference>
<dbReference type="Proteomes" id="UP000245125">
    <property type="component" value="Unassembled WGS sequence"/>
</dbReference>
<dbReference type="AlphaFoldDB" id="A0A2U3QGD8"/>
<dbReference type="EMBL" id="OUUY01000070">
    <property type="protein sequence ID" value="SPQ00484.1"/>
    <property type="molecule type" value="Genomic_DNA"/>
</dbReference>
<dbReference type="Pfam" id="PF01478">
    <property type="entry name" value="Peptidase_A24"/>
    <property type="match status" value="1"/>
</dbReference>
<feature type="transmembrane region" description="Helical" evidence="2">
    <location>
        <begin position="52"/>
        <end position="74"/>
    </location>
</feature>
<protein>
    <submittedName>
        <fullName evidence="4">Peptidase</fullName>
    </submittedName>
</protein>
<name>A0A2U3QGD8_9BACT</name>
<feature type="transmembrane region" description="Helical" evidence="2">
    <location>
        <begin position="94"/>
        <end position="119"/>
    </location>
</feature>
<keyword evidence="2" id="KW-0472">Membrane</keyword>
<keyword evidence="5" id="KW-1185">Reference proteome</keyword>
<comment type="similarity">
    <text evidence="1">Belongs to the peptidase A24 family.</text>
</comment>
<gene>
    <name evidence="4" type="ORF">NBG4_250016</name>
</gene>
<dbReference type="InterPro" id="IPR000045">
    <property type="entry name" value="Prepilin_IV_endopep_pep"/>
</dbReference>
<proteinExistence type="inferred from homology"/>
<evidence type="ECO:0000256" key="1">
    <source>
        <dbReference type="ARBA" id="ARBA00005801"/>
    </source>
</evidence>
<feature type="transmembrane region" description="Helical" evidence="2">
    <location>
        <begin position="29"/>
        <end position="45"/>
    </location>
</feature>
<accession>A0A2U3QGD8</accession>
<dbReference type="OrthoDB" id="5508079at2"/>
<sequence>MDRFAIIFLCTSLLIAVISDIRHQKIPNWLTITVLILAVSYNALVNGLSGFYFALEGACLGTVLLLIPYLMGGMGAGDAKLMGAIGGLLGPKGVFVAFLFTALIGGVYAIVIILLHGFVKHTLQRYGMMLKNFFLSGGLQYIPPAETEKKPKLRYGVAIALGTLLSVF</sequence>
<organism evidence="4 5">
    <name type="scientific">Candidatus Sulfobium mesophilum</name>
    <dbReference type="NCBI Taxonomy" id="2016548"/>
    <lineage>
        <taxon>Bacteria</taxon>
        <taxon>Pseudomonadati</taxon>
        <taxon>Nitrospirota</taxon>
        <taxon>Nitrospiria</taxon>
        <taxon>Nitrospirales</taxon>
        <taxon>Nitrospiraceae</taxon>
        <taxon>Candidatus Sulfobium</taxon>
    </lineage>
</organism>
<dbReference type="GO" id="GO:0005886">
    <property type="term" value="C:plasma membrane"/>
    <property type="evidence" value="ECO:0007669"/>
    <property type="project" value="TreeGrafter"/>
</dbReference>
<evidence type="ECO:0000313" key="4">
    <source>
        <dbReference type="EMBL" id="SPQ00484.1"/>
    </source>
</evidence>